<dbReference type="EMBL" id="CP144526">
    <property type="protein sequence ID" value="WWC72223.1"/>
    <property type="molecule type" value="Genomic_DNA"/>
</dbReference>
<evidence type="ECO:0000313" key="2">
    <source>
        <dbReference type="EMBL" id="OCF49319.1"/>
    </source>
</evidence>
<reference evidence="3" key="2">
    <citation type="submission" date="2013-07" db="EMBL/GenBank/DDBJ databases">
        <authorList>
            <consortium name="The Broad Institute Genome Sequencing Platform"/>
            <person name="Cuomo C."/>
            <person name="Litvintseva A."/>
            <person name="Chen Y."/>
            <person name="Heitman J."/>
            <person name="Sun S."/>
            <person name="Springer D."/>
            <person name="Dromer F."/>
            <person name="Young S.K."/>
            <person name="Zeng Q."/>
            <person name="Gargeya S."/>
            <person name="Fitzgerald M."/>
            <person name="Abouelleil A."/>
            <person name="Alvarado L."/>
            <person name="Berlin A.M."/>
            <person name="Chapman S.B."/>
            <person name="Dewar J."/>
            <person name="Goldberg J."/>
            <person name="Griggs A."/>
            <person name="Gujja S."/>
            <person name="Hansen M."/>
            <person name="Howarth C."/>
            <person name="Imamovic A."/>
            <person name="Larimer J."/>
            <person name="McCowan C."/>
            <person name="Murphy C."/>
            <person name="Pearson M."/>
            <person name="Priest M."/>
            <person name="Roberts A."/>
            <person name="Saif S."/>
            <person name="Shea T."/>
            <person name="Sykes S."/>
            <person name="Wortman J."/>
            <person name="Nusbaum C."/>
            <person name="Birren B."/>
        </authorList>
    </citation>
    <scope>NUCLEOTIDE SEQUENCE</scope>
    <source>
        <strain evidence="3">CBS 10737</strain>
    </source>
</reference>
<proteinExistence type="predicted"/>
<dbReference type="GeneID" id="30173379"/>
<dbReference type="KEGG" id="kpin:30173379"/>
<sequence length="459" mass="53241">MAFSSLADELAGEFENDQSMIIGLGQSLADEFIDVDKKEYKSGGVKDENEMNDDNQAELQNPITPIKIQQDLPNLQTPNNIKGQQSSKSSISYEFTNLDDISPNRGIDLNLELNLELSEKYEFSLNNNEFNDYQNYLNYSPTKNRSVKNRISNKSLKRLMSNRDDLNELPKDLIILSENLIGISKLLNDLKNLDHDSLNDNLQRHLNKMNDIEKIRDDWIRELNMCLNEFRLGNSEEYSNYDVLPKRNLEEDEEQEDEYGDSIGWIGKLNSEQDYQLSRQSHFSPEHITHLEVVNETTEEEEDNEHIDQYGTLMQDDFLIHQNALSPIISSISQELKPNLPILLNLLKLVQQDTENLIYSLSNLSENIHNCQSFGNSISRQIKGIKSSIDSLRERENLENEAKRKIEIYEQNKLKIGLTHSCDTNQNRLNKECKEFEGVLEIYERSLKSLLNNRETWVK</sequence>
<accession>A0A1B9I1A5</accession>
<name>A0A1B9I1A5_9TREE</name>
<dbReference type="EMBL" id="KI894012">
    <property type="protein sequence ID" value="OCF49319.1"/>
    <property type="molecule type" value="Genomic_DNA"/>
</dbReference>
<feature type="coiled-coil region" evidence="1">
    <location>
        <begin position="392"/>
        <end position="453"/>
    </location>
</feature>
<organism evidence="2">
    <name type="scientific">Kwoniella pini CBS 10737</name>
    <dbReference type="NCBI Taxonomy" id="1296096"/>
    <lineage>
        <taxon>Eukaryota</taxon>
        <taxon>Fungi</taxon>
        <taxon>Dikarya</taxon>
        <taxon>Basidiomycota</taxon>
        <taxon>Agaricomycotina</taxon>
        <taxon>Tremellomycetes</taxon>
        <taxon>Tremellales</taxon>
        <taxon>Cryptococcaceae</taxon>
        <taxon>Kwoniella</taxon>
    </lineage>
</organism>
<gene>
    <name evidence="2" type="ORF">I206_05010</name>
    <name evidence="3" type="ORF">I206_106185</name>
</gene>
<reference evidence="3" key="4">
    <citation type="submission" date="2024-02" db="EMBL/GenBank/DDBJ databases">
        <title>Comparative genomics of Cryptococcus and Kwoniella reveals pathogenesis evolution and contrasting modes of karyotype evolution via chromosome fusion or intercentromeric recombination.</title>
        <authorList>
            <person name="Coelho M.A."/>
            <person name="David-Palma M."/>
            <person name="Shea T."/>
            <person name="Bowers K."/>
            <person name="McGinley-Smith S."/>
            <person name="Mohammad A.W."/>
            <person name="Gnirke A."/>
            <person name="Yurkov A.M."/>
            <person name="Nowrousian M."/>
            <person name="Sun S."/>
            <person name="Cuomo C.A."/>
            <person name="Heitman J."/>
        </authorList>
    </citation>
    <scope>NUCLEOTIDE SEQUENCE</scope>
    <source>
        <strain evidence="3">CBS 10737</strain>
    </source>
</reference>
<dbReference type="Proteomes" id="UP000094020">
    <property type="component" value="Chromosome 8"/>
</dbReference>
<dbReference type="AlphaFoldDB" id="A0A1B9I1A5"/>
<evidence type="ECO:0000313" key="4">
    <source>
        <dbReference type="Proteomes" id="UP000094020"/>
    </source>
</evidence>
<evidence type="ECO:0000313" key="3">
    <source>
        <dbReference type="EMBL" id="WWC72223.1"/>
    </source>
</evidence>
<keyword evidence="4" id="KW-1185">Reference proteome</keyword>
<dbReference type="OrthoDB" id="2564945at2759"/>
<dbReference type="RefSeq" id="XP_019010538.1">
    <property type="nucleotide sequence ID" value="XM_019156736.1"/>
</dbReference>
<keyword evidence="1" id="KW-0175">Coiled coil</keyword>
<reference evidence="2" key="3">
    <citation type="submission" date="2016-07" db="EMBL/GenBank/DDBJ databases">
        <title>Evolution of pathogenesis and genome organization in the Tremellales.</title>
        <authorList>
            <person name="Cuomo C."/>
            <person name="Litvintseva A."/>
            <person name="Heitman J."/>
            <person name="Chen Y."/>
            <person name="Sun S."/>
            <person name="Springer D."/>
            <person name="Dromer F."/>
            <person name="Young S."/>
            <person name="Zeng Q."/>
            <person name="Chapman S."/>
            <person name="Gujja S."/>
            <person name="Saif S."/>
            <person name="Birren B."/>
        </authorList>
    </citation>
    <scope>NUCLEOTIDE SEQUENCE</scope>
    <source>
        <strain evidence="2">CBS 10737</strain>
    </source>
</reference>
<protein>
    <submittedName>
        <fullName evidence="2">Uncharacterized protein</fullName>
    </submittedName>
</protein>
<evidence type="ECO:0000256" key="1">
    <source>
        <dbReference type="SAM" id="Coils"/>
    </source>
</evidence>
<reference evidence="2" key="1">
    <citation type="submission" date="2013-07" db="EMBL/GenBank/DDBJ databases">
        <title>The Genome Sequence of Cryptococcus pinus CBS10737.</title>
        <authorList>
            <consortium name="The Broad Institute Genome Sequencing Platform"/>
            <person name="Cuomo C."/>
            <person name="Litvintseva A."/>
            <person name="Chen Y."/>
            <person name="Heitman J."/>
            <person name="Sun S."/>
            <person name="Springer D."/>
            <person name="Dromer F."/>
            <person name="Young S.K."/>
            <person name="Zeng Q."/>
            <person name="Gargeya S."/>
            <person name="Fitzgerald M."/>
            <person name="Abouelleil A."/>
            <person name="Alvarado L."/>
            <person name="Berlin A.M."/>
            <person name="Chapman S.B."/>
            <person name="Dewar J."/>
            <person name="Goldberg J."/>
            <person name="Griggs A."/>
            <person name="Gujja S."/>
            <person name="Hansen M."/>
            <person name="Howarth C."/>
            <person name="Imamovic A."/>
            <person name="Larimer J."/>
            <person name="McCowan C."/>
            <person name="Murphy C."/>
            <person name="Pearson M."/>
            <person name="Priest M."/>
            <person name="Roberts A."/>
            <person name="Saif S."/>
            <person name="Shea T."/>
            <person name="Sykes S."/>
            <person name="Wortman J."/>
            <person name="Nusbaum C."/>
            <person name="Birren B."/>
        </authorList>
    </citation>
    <scope>NUCLEOTIDE SEQUENCE [LARGE SCALE GENOMIC DNA]</scope>
    <source>
        <strain evidence="2">CBS 10737</strain>
    </source>
</reference>